<keyword evidence="2" id="KW-0813">Transport</keyword>
<keyword evidence="5" id="KW-0249">Electron transport</keyword>
<dbReference type="GO" id="GO:0050660">
    <property type="term" value="F:flavin adenine dinucleotide binding"/>
    <property type="evidence" value="ECO:0007669"/>
    <property type="project" value="InterPro"/>
</dbReference>
<dbReference type="AlphaFoldDB" id="A0AA45WXG8"/>
<dbReference type="InterPro" id="IPR033947">
    <property type="entry name" value="ETF_alpha_N"/>
</dbReference>
<dbReference type="InterPro" id="IPR029035">
    <property type="entry name" value="DHS-like_NAD/FAD-binding_dom"/>
</dbReference>
<name>A0AA45WXG8_9CLOT</name>
<dbReference type="EMBL" id="FXUF01000007">
    <property type="protein sequence ID" value="SMP59006.1"/>
    <property type="molecule type" value="Genomic_DNA"/>
</dbReference>
<comment type="caution">
    <text evidence="8">The sequence shown here is derived from an EMBL/GenBank/DDBJ whole genome shotgun (WGS) entry which is preliminary data.</text>
</comment>
<evidence type="ECO:0000313" key="9">
    <source>
        <dbReference type="Proteomes" id="UP001158066"/>
    </source>
</evidence>
<accession>A0AA45WXG8</accession>
<dbReference type="CDD" id="cd01715">
    <property type="entry name" value="ETF_alpha"/>
    <property type="match status" value="1"/>
</dbReference>
<evidence type="ECO:0000256" key="6">
    <source>
        <dbReference type="PIRSR" id="PIRSR000089-1"/>
    </source>
</evidence>
<dbReference type="SMART" id="SM00893">
    <property type="entry name" value="ETF"/>
    <property type="match status" value="1"/>
</dbReference>
<evidence type="ECO:0000259" key="7">
    <source>
        <dbReference type="SMART" id="SM00893"/>
    </source>
</evidence>
<feature type="binding site" evidence="6">
    <location>
        <begin position="247"/>
        <end position="248"/>
    </location>
    <ligand>
        <name>FAD</name>
        <dbReference type="ChEBI" id="CHEBI:57692"/>
    </ligand>
</feature>
<evidence type="ECO:0000256" key="3">
    <source>
        <dbReference type="ARBA" id="ARBA00022630"/>
    </source>
</evidence>
<dbReference type="PROSITE" id="PS00696">
    <property type="entry name" value="ETF_ALPHA"/>
    <property type="match status" value="1"/>
</dbReference>
<gene>
    <name evidence="8" type="ORF">SAMN06296020_107139</name>
</gene>
<dbReference type="PANTHER" id="PTHR43153:SF1">
    <property type="entry name" value="ELECTRON TRANSFER FLAVOPROTEIN SUBUNIT ALPHA, MITOCHONDRIAL"/>
    <property type="match status" value="1"/>
</dbReference>
<dbReference type="InterPro" id="IPR014730">
    <property type="entry name" value="ETF_a/b_N"/>
</dbReference>
<dbReference type="Pfam" id="PF01012">
    <property type="entry name" value="ETF"/>
    <property type="match status" value="1"/>
</dbReference>
<dbReference type="InterPro" id="IPR001308">
    <property type="entry name" value="ETF_a/FixB"/>
</dbReference>
<dbReference type="InterPro" id="IPR018206">
    <property type="entry name" value="ETF_asu_C_CS"/>
</dbReference>
<evidence type="ECO:0000313" key="8">
    <source>
        <dbReference type="EMBL" id="SMP59006.1"/>
    </source>
</evidence>
<dbReference type="Gene3D" id="3.40.50.620">
    <property type="entry name" value="HUPs"/>
    <property type="match status" value="1"/>
</dbReference>
<dbReference type="SUPFAM" id="SSF52467">
    <property type="entry name" value="DHS-like NAD/FAD-binding domain"/>
    <property type="match status" value="1"/>
</dbReference>
<evidence type="ECO:0000256" key="5">
    <source>
        <dbReference type="ARBA" id="ARBA00022982"/>
    </source>
</evidence>
<dbReference type="InterPro" id="IPR014731">
    <property type="entry name" value="ETF_asu_C"/>
</dbReference>
<feature type="domain" description="Electron transfer flavoprotein alpha/beta-subunit N-terminal" evidence="7">
    <location>
        <begin position="9"/>
        <end position="198"/>
    </location>
</feature>
<keyword evidence="9" id="KW-1185">Reference proteome</keyword>
<evidence type="ECO:0000256" key="2">
    <source>
        <dbReference type="ARBA" id="ARBA00022448"/>
    </source>
</evidence>
<comment type="cofactor">
    <cofactor evidence="6">
        <name>FAD</name>
        <dbReference type="ChEBI" id="CHEBI:57692"/>
    </cofactor>
    <text evidence="6">Binds 1 FAD per dimer.</text>
</comment>
<feature type="binding site" evidence="6">
    <location>
        <position position="299"/>
    </location>
    <ligand>
        <name>FAD</name>
        <dbReference type="ChEBI" id="CHEBI:57692"/>
    </ligand>
</feature>
<dbReference type="Proteomes" id="UP001158066">
    <property type="component" value="Unassembled WGS sequence"/>
</dbReference>
<dbReference type="Gene3D" id="3.40.50.1220">
    <property type="entry name" value="TPP-binding domain"/>
    <property type="match status" value="1"/>
</dbReference>
<feature type="binding site" evidence="6">
    <location>
        <begin position="278"/>
        <end position="285"/>
    </location>
    <ligand>
        <name>FAD</name>
        <dbReference type="ChEBI" id="CHEBI:57692"/>
    </ligand>
</feature>
<dbReference type="GO" id="GO:0009055">
    <property type="term" value="F:electron transfer activity"/>
    <property type="evidence" value="ECO:0007669"/>
    <property type="project" value="InterPro"/>
</dbReference>
<reference evidence="8" key="1">
    <citation type="submission" date="2017-05" db="EMBL/GenBank/DDBJ databases">
        <authorList>
            <person name="Varghese N."/>
            <person name="Submissions S."/>
        </authorList>
    </citation>
    <scope>NUCLEOTIDE SEQUENCE</scope>
    <source>
        <strain evidence="8">Su22</strain>
    </source>
</reference>
<evidence type="ECO:0000256" key="4">
    <source>
        <dbReference type="ARBA" id="ARBA00022827"/>
    </source>
</evidence>
<dbReference type="SUPFAM" id="SSF52402">
    <property type="entry name" value="Adenine nucleotide alpha hydrolases-like"/>
    <property type="match status" value="1"/>
</dbReference>
<organism evidence="8 9">
    <name type="scientific">Anoxynatronum buryatiense</name>
    <dbReference type="NCBI Taxonomy" id="489973"/>
    <lineage>
        <taxon>Bacteria</taxon>
        <taxon>Bacillati</taxon>
        <taxon>Bacillota</taxon>
        <taxon>Clostridia</taxon>
        <taxon>Eubacteriales</taxon>
        <taxon>Clostridiaceae</taxon>
        <taxon>Anoxynatronum</taxon>
    </lineage>
</organism>
<keyword evidence="4 6" id="KW-0274">FAD</keyword>
<dbReference type="GO" id="GO:0033539">
    <property type="term" value="P:fatty acid beta-oxidation using acyl-CoA dehydrogenase"/>
    <property type="evidence" value="ECO:0007669"/>
    <property type="project" value="TreeGrafter"/>
</dbReference>
<evidence type="ECO:0000256" key="1">
    <source>
        <dbReference type="ARBA" id="ARBA00005817"/>
    </source>
</evidence>
<feature type="binding site" evidence="6">
    <location>
        <position position="222"/>
    </location>
    <ligand>
        <name>FAD</name>
        <dbReference type="ChEBI" id="CHEBI:57692"/>
    </ligand>
</feature>
<dbReference type="FunFam" id="3.40.50.1220:FF:000001">
    <property type="entry name" value="Electron transfer flavoprotein, alpha subunit"/>
    <property type="match status" value="1"/>
</dbReference>
<sequence>MDINAYKGVWVFAEQREGVLQKVSLELLGKGRELAETLGVSVTAVLLGDQVKDLAQELIYFGADEVLLAEDAMLKLYSTEPYTKVFSRLVKERKPEIVLFGATALGRDLAPRVSARVHTGLTADCTSLDIDEETKNLLQTRPAFGGNIMATIICPDFRPQMSTVRPGVMIKLERDESRQGEIITCPTDLEPADMNVEIIEVVKETKEKINIEDASVLVSGGRGLSNKENFVILDGLAKQLKGIVSGSRAVVDAGWIERDRQVGQTGKTVRPGLYVACGISGAIQHLAGMEESDYIVAINKNASAPIFDVADLGIIGDVNKIVPALEEALKQAKLKEA</sequence>
<dbReference type="InterPro" id="IPR014729">
    <property type="entry name" value="Rossmann-like_a/b/a_fold"/>
</dbReference>
<keyword evidence="3" id="KW-0285">Flavoprotein</keyword>
<dbReference type="RefSeq" id="WP_283409462.1">
    <property type="nucleotide sequence ID" value="NZ_FXUF01000007.1"/>
</dbReference>
<protein>
    <submittedName>
        <fullName evidence="8">Electron transfer flavoprotein alpha subunit apoprotein</fullName>
    </submittedName>
</protein>
<proteinExistence type="inferred from homology"/>
<dbReference type="PIRSF" id="PIRSF000089">
    <property type="entry name" value="Electra_flavoP_a"/>
    <property type="match status" value="1"/>
</dbReference>
<feature type="binding site" evidence="6">
    <location>
        <begin position="261"/>
        <end position="265"/>
    </location>
    <ligand>
        <name>FAD</name>
        <dbReference type="ChEBI" id="CHEBI:57692"/>
    </ligand>
</feature>
<dbReference type="Pfam" id="PF00766">
    <property type="entry name" value="ETF_alpha"/>
    <property type="match status" value="1"/>
</dbReference>
<comment type="similarity">
    <text evidence="1">Belongs to the ETF alpha-subunit/FixB family.</text>
</comment>
<dbReference type="PANTHER" id="PTHR43153">
    <property type="entry name" value="ELECTRON TRANSFER FLAVOPROTEIN ALPHA"/>
    <property type="match status" value="1"/>
</dbReference>